<feature type="compositionally biased region" description="Polar residues" evidence="2">
    <location>
        <begin position="512"/>
        <end position="528"/>
    </location>
</feature>
<dbReference type="InterPro" id="IPR002921">
    <property type="entry name" value="Fungal_lipase-type"/>
</dbReference>
<keyword evidence="7" id="KW-1185">Reference proteome</keyword>
<accession>A0A6A3BA05</accession>
<dbReference type="InterPro" id="IPR055782">
    <property type="entry name" value="DUF7358"/>
</dbReference>
<feature type="region of interest" description="Disordered" evidence="2">
    <location>
        <begin position="508"/>
        <end position="547"/>
    </location>
</feature>
<keyword evidence="3" id="KW-1133">Transmembrane helix</keyword>
<dbReference type="Gene3D" id="3.40.50.1820">
    <property type="entry name" value="alpha/beta hydrolase"/>
    <property type="match status" value="1"/>
</dbReference>
<feature type="transmembrane region" description="Helical" evidence="3">
    <location>
        <begin position="12"/>
        <end position="34"/>
    </location>
</feature>
<evidence type="ECO:0000256" key="3">
    <source>
        <dbReference type="SAM" id="Phobius"/>
    </source>
</evidence>
<evidence type="ECO:0000259" key="4">
    <source>
        <dbReference type="Pfam" id="PF01764"/>
    </source>
</evidence>
<dbReference type="Proteomes" id="UP000436088">
    <property type="component" value="Unassembled WGS sequence"/>
</dbReference>
<dbReference type="GO" id="GO:0006629">
    <property type="term" value="P:lipid metabolic process"/>
    <property type="evidence" value="ECO:0007669"/>
    <property type="project" value="InterPro"/>
</dbReference>
<dbReference type="InterPro" id="IPR029058">
    <property type="entry name" value="AB_hydrolase_fold"/>
</dbReference>
<dbReference type="CDD" id="cd00519">
    <property type="entry name" value="Lipase_3"/>
    <property type="match status" value="1"/>
</dbReference>
<reference evidence="6" key="1">
    <citation type="submission" date="2019-09" db="EMBL/GenBank/DDBJ databases">
        <title>Draft genome information of white flower Hibiscus syriacus.</title>
        <authorList>
            <person name="Kim Y.-M."/>
        </authorList>
    </citation>
    <scope>NUCLEOTIDE SEQUENCE [LARGE SCALE GENOMIC DNA]</scope>
    <source>
        <strain evidence="6">YM2019G1</strain>
    </source>
</reference>
<evidence type="ECO:0000256" key="1">
    <source>
        <dbReference type="ARBA" id="ARBA00022801"/>
    </source>
</evidence>
<feature type="transmembrane region" description="Helical" evidence="3">
    <location>
        <begin position="96"/>
        <end position="119"/>
    </location>
</feature>
<feature type="transmembrane region" description="Helical" evidence="3">
    <location>
        <begin position="40"/>
        <end position="62"/>
    </location>
</feature>
<keyword evidence="3" id="KW-0812">Transmembrane</keyword>
<dbReference type="SUPFAM" id="SSF53474">
    <property type="entry name" value="alpha/beta-Hydrolases"/>
    <property type="match status" value="1"/>
</dbReference>
<dbReference type="PROSITE" id="PS51257">
    <property type="entry name" value="PROKAR_LIPOPROTEIN"/>
    <property type="match status" value="1"/>
</dbReference>
<sequence length="670" mass="74214">MWIEGVRFSSKILVLLNLMVLVLGCVGVAVSFPGFNPQKVLPIVLVSFLSVIRIGTMIRLGVAQEATARIITQTPPDAQVLDPVLRHNRRVKYKTWLWWSRFSMVLTILQISGAFYLLISVAQYLSKDAYLSTECFIGGFHISRAWKHKVEVYYASQDDAWKTHYQEIFDHGIREVLCCMGRINYLTVMEDDEVYSVAKLLGELVAYRASGTGHLELLTGLALMQKLGQSYKTNECSVGAPLEHLQAAASRPDGDNWWRGHAAAFLKFVNLPPEVLRRGRVRQKACEAAYFVVVLNDLRSVVIAVRGTETPEDLIIDGLGREHSLTVMDLDGLINSSDIQPSVKQRVESSFPHFGHSGIVETARDLYAQLEGYSREETQSGGFLSSLLGAGCECEGYNLRIVGHSLGGSIAALLGIRLHGNFPNLHVYSYGPLPCVDSVVADACSDFVTSIIHDSEFSTRLSVGSILRLRAAAITALSENTQTDSTLILRLARQFLYASKTNGIKIEPEPSKCSSETSAVSEDQSQEASLYHGTDSGQNHVGISNNSEMVYPFPEDPNQSYDDPISQFMKTASRSENSSASDPTEMFLPGLLIHMLPQPPNLSIPLWKSWGVHDDNQKYKAVIVNREDLKDIVVTPNMFFDHLPWRCIKAMQKVLEAGNAIEAPVESEVV</sequence>
<protein>
    <submittedName>
        <fullName evidence="6">Transcription factor</fullName>
    </submittedName>
</protein>
<dbReference type="EMBL" id="VEPZ02000898">
    <property type="protein sequence ID" value="KAE8712325.1"/>
    <property type="molecule type" value="Genomic_DNA"/>
</dbReference>
<keyword evidence="1" id="KW-0378">Hydrolase</keyword>
<evidence type="ECO:0000259" key="5">
    <source>
        <dbReference type="Pfam" id="PF24057"/>
    </source>
</evidence>
<proteinExistence type="predicted"/>
<evidence type="ECO:0000313" key="7">
    <source>
        <dbReference type="Proteomes" id="UP000436088"/>
    </source>
</evidence>
<keyword evidence="3" id="KW-0472">Membrane</keyword>
<feature type="domain" description="DUF7358" evidence="5">
    <location>
        <begin position="4"/>
        <end position="150"/>
    </location>
</feature>
<dbReference type="Pfam" id="PF01764">
    <property type="entry name" value="Lipase_3"/>
    <property type="match status" value="1"/>
</dbReference>
<evidence type="ECO:0000313" key="6">
    <source>
        <dbReference type="EMBL" id="KAE8712325.1"/>
    </source>
</evidence>
<feature type="compositionally biased region" description="Polar residues" evidence="2">
    <location>
        <begin position="535"/>
        <end position="547"/>
    </location>
</feature>
<comment type="caution">
    <text evidence="6">The sequence shown here is derived from an EMBL/GenBank/DDBJ whole genome shotgun (WGS) entry which is preliminary data.</text>
</comment>
<dbReference type="AlphaFoldDB" id="A0A6A3BA05"/>
<name>A0A6A3BA05_HIBSY</name>
<organism evidence="6 7">
    <name type="scientific">Hibiscus syriacus</name>
    <name type="common">Rose of Sharon</name>
    <dbReference type="NCBI Taxonomy" id="106335"/>
    <lineage>
        <taxon>Eukaryota</taxon>
        <taxon>Viridiplantae</taxon>
        <taxon>Streptophyta</taxon>
        <taxon>Embryophyta</taxon>
        <taxon>Tracheophyta</taxon>
        <taxon>Spermatophyta</taxon>
        <taxon>Magnoliopsida</taxon>
        <taxon>eudicotyledons</taxon>
        <taxon>Gunneridae</taxon>
        <taxon>Pentapetalae</taxon>
        <taxon>rosids</taxon>
        <taxon>malvids</taxon>
        <taxon>Malvales</taxon>
        <taxon>Malvaceae</taxon>
        <taxon>Malvoideae</taxon>
        <taxon>Hibiscus</taxon>
    </lineage>
</organism>
<dbReference type="PANTHER" id="PTHR47030:SF2">
    <property type="entry name" value="LIPASE CLASS 3 FAMILY PROTEIN"/>
    <property type="match status" value="1"/>
</dbReference>
<dbReference type="Pfam" id="PF24057">
    <property type="entry name" value="DUF7358"/>
    <property type="match status" value="2"/>
</dbReference>
<dbReference type="PANTHER" id="PTHR47030">
    <property type="entry name" value="LIPASE CLASS 3 FAMILY PROTEIN"/>
    <property type="match status" value="1"/>
</dbReference>
<evidence type="ECO:0000256" key="2">
    <source>
        <dbReference type="SAM" id="MobiDB-lite"/>
    </source>
</evidence>
<feature type="domain" description="DUF7358" evidence="5">
    <location>
        <begin position="152"/>
        <end position="207"/>
    </location>
</feature>
<gene>
    <name evidence="6" type="ORF">F3Y22_tig00110258pilonHSYRG00166</name>
</gene>
<dbReference type="GO" id="GO:0016787">
    <property type="term" value="F:hydrolase activity"/>
    <property type="evidence" value="ECO:0007669"/>
    <property type="project" value="UniProtKB-KW"/>
</dbReference>
<feature type="domain" description="Fungal lipase-type" evidence="4">
    <location>
        <begin position="382"/>
        <end position="457"/>
    </location>
</feature>